<keyword evidence="2" id="KW-1185">Reference proteome</keyword>
<protein>
    <submittedName>
        <fullName evidence="1">Nuclear transport factor 2 family protein</fullName>
    </submittedName>
</protein>
<dbReference type="Proteomes" id="UP000516404">
    <property type="component" value="Chromosome"/>
</dbReference>
<evidence type="ECO:0000313" key="1">
    <source>
        <dbReference type="EMBL" id="QNV38389.1"/>
    </source>
</evidence>
<gene>
    <name evidence="1" type="ORF">IDM49_03720</name>
</gene>
<dbReference type="Gene3D" id="3.10.450.50">
    <property type="match status" value="1"/>
</dbReference>
<dbReference type="EMBL" id="CP061539">
    <property type="protein sequence ID" value="QNV38389.1"/>
    <property type="molecule type" value="Genomic_DNA"/>
</dbReference>
<sequence>MTPVLVHMIGYRQPLDEWMRGIESEEFVYHQVIEKGVSISVLPHSEAKVVGDIITGYRADGTGQAWPLHVEQKFVQENGRWLCAESIVNLGR</sequence>
<name>A0A7H2BFE3_9MICC</name>
<proteinExistence type="predicted"/>
<evidence type="ECO:0000313" key="2">
    <source>
        <dbReference type="Proteomes" id="UP000516404"/>
    </source>
</evidence>
<organism evidence="1 2">
    <name type="scientific">Rothia terrae</name>
    <dbReference type="NCBI Taxonomy" id="396015"/>
    <lineage>
        <taxon>Bacteria</taxon>
        <taxon>Bacillati</taxon>
        <taxon>Actinomycetota</taxon>
        <taxon>Actinomycetes</taxon>
        <taxon>Micrococcales</taxon>
        <taxon>Micrococcaceae</taxon>
        <taxon>Rothia</taxon>
    </lineage>
</organism>
<dbReference type="AlphaFoldDB" id="A0A7H2BFE3"/>
<reference evidence="1 2" key="1">
    <citation type="submission" date="2020-09" db="EMBL/GenBank/DDBJ databases">
        <title>Investigation of environmental microbes.</title>
        <authorList>
            <person name="Ou Y."/>
            <person name="Kang Q."/>
        </authorList>
    </citation>
    <scope>NUCLEOTIDE SEQUENCE [LARGE SCALE GENOMIC DNA]</scope>
    <source>
        <strain evidence="1 2">KJZ-14</strain>
    </source>
</reference>
<dbReference type="RefSeq" id="WP_190725062.1">
    <property type="nucleotide sequence ID" value="NZ_CP061539.1"/>
</dbReference>
<dbReference type="KEGG" id="rter:IDM49_03720"/>
<accession>A0A7H2BFE3</accession>
<dbReference type="GeneID" id="96623334"/>